<evidence type="ECO:0008006" key="3">
    <source>
        <dbReference type="Google" id="ProtNLM"/>
    </source>
</evidence>
<dbReference type="EMBL" id="JBCEWA010000013">
    <property type="protein sequence ID" value="MEL5989469.1"/>
    <property type="molecule type" value="Genomic_DNA"/>
</dbReference>
<organism evidence="1 2">
    <name type="scientific">Kurthia gibsonii</name>
    <dbReference type="NCBI Taxonomy" id="33946"/>
    <lineage>
        <taxon>Bacteria</taxon>
        <taxon>Bacillati</taxon>
        <taxon>Bacillota</taxon>
        <taxon>Bacilli</taxon>
        <taxon>Bacillales</taxon>
        <taxon>Caryophanaceae</taxon>
        <taxon>Kurthia</taxon>
    </lineage>
</organism>
<dbReference type="RefSeq" id="WP_068450691.1">
    <property type="nucleotide sequence ID" value="NZ_JBCEWA010000013.1"/>
</dbReference>
<reference evidence="1 2" key="1">
    <citation type="submission" date="2024-04" db="EMBL/GenBank/DDBJ databases">
        <authorList>
            <person name="Wu Y.S."/>
            <person name="Zhang L."/>
        </authorList>
    </citation>
    <scope>NUCLEOTIDE SEQUENCE [LARGE SCALE GENOMIC DNA]</scope>
    <source>
        <strain evidence="1 2">KG-01</strain>
    </source>
</reference>
<evidence type="ECO:0000313" key="2">
    <source>
        <dbReference type="Proteomes" id="UP001398420"/>
    </source>
</evidence>
<proteinExistence type="predicted"/>
<accession>A0ABU9LQM3</accession>
<keyword evidence="2" id="KW-1185">Reference proteome</keyword>
<sequence>MERLQQFYTERCEPHKEENLVYLKTDFEKIEIDIADKTYGEIRYLELNNLVRFLNPKVDLIKFSVPQISDDLLKFEDFDDVIDKIEEIEVFSEDFVKENLEEMMPLYFLPSHIETKIKNITCGNQRRKIDYRLKKIVPQRFIDILGLEFKTEQKEFIVNYDSRMDYSISFFKFFRNDEHEECIDFDEIEQKVNEVKYKLNVKYIESMDYYFVGNINLELGLIERNEDEHNDDPLYYHFNFWKLRGIDLSGMFGGFCLYPFNKGVL</sequence>
<dbReference type="Proteomes" id="UP001398420">
    <property type="component" value="Unassembled WGS sequence"/>
</dbReference>
<evidence type="ECO:0000313" key="1">
    <source>
        <dbReference type="EMBL" id="MEL5989469.1"/>
    </source>
</evidence>
<comment type="caution">
    <text evidence="1">The sequence shown here is derived from an EMBL/GenBank/DDBJ whole genome shotgun (WGS) entry which is preliminary data.</text>
</comment>
<gene>
    <name evidence="1" type="ORF">AAF454_13730</name>
</gene>
<protein>
    <recommendedName>
        <fullName evidence="3">DUF38 domain-containing protein</fullName>
    </recommendedName>
</protein>
<name>A0ABU9LQM3_9BACL</name>